<evidence type="ECO:0000256" key="10">
    <source>
        <dbReference type="ARBA" id="ARBA00023049"/>
    </source>
</evidence>
<comment type="similarity">
    <text evidence="3">Belongs to the peptidase M50B family.</text>
</comment>
<evidence type="ECO:0000256" key="2">
    <source>
        <dbReference type="ARBA" id="ARBA00004141"/>
    </source>
</evidence>
<protein>
    <submittedName>
        <fullName evidence="14">Stage IV sporulation protein FB</fullName>
    </submittedName>
</protein>
<dbReference type="GO" id="GO:0016020">
    <property type="term" value="C:membrane"/>
    <property type="evidence" value="ECO:0007669"/>
    <property type="project" value="UniProtKB-SubCell"/>
</dbReference>
<evidence type="ECO:0000256" key="5">
    <source>
        <dbReference type="ARBA" id="ARBA00022692"/>
    </source>
</evidence>
<dbReference type="Pfam" id="PF02163">
    <property type="entry name" value="Peptidase_M50"/>
    <property type="match status" value="2"/>
</dbReference>
<keyword evidence="8" id="KW-0862">Zinc</keyword>
<evidence type="ECO:0000313" key="14">
    <source>
        <dbReference type="EMBL" id="GIQ70169.1"/>
    </source>
</evidence>
<keyword evidence="7" id="KW-0378">Hydrolase</keyword>
<evidence type="ECO:0000256" key="6">
    <source>
        <dbReference type="ARBA" id="ARBA00022723"/>
    </source>
</evidence>
<feature type="transmembrane region" description="Helical" evidence="12">
    <location>
        <begin position="20"/>
        <end position="45"/>
    </location>
</feature>
<comment type="subcellular location">
    <subcellularLocation>
        <location evidence="2">Membrane</location>
        <topology evidence="2">Multi-pass membrane protein</topology>
    </subcellularLocation>
</comment>
<dbReference type="GO" id="GO:0008237">
    <property type="term" value="F:metallopeptidase activity"/>
    <property type="evidence" value="ECO:0007669"/>
    <property type="project" value="UniProtKB-KW"/>
</dbReference>
<evidence type="ECO:0000256" key="12">
    <source>
        <dbReference type="SAM" id="Phobius"/>
    </source>
</evidence>
<evidence type="ECO:0000256" key="11">
    <source>
        <dbReference type="ARBA" id="ARBA00023136"/>
    </source>
</evidence>
<dbReference type="GO" id="GO:0046872">
    <property type="term" value="F:metal ion binding"/>
    <property type="evidence" value="ECO:0007669"/>
    <property type="project" value="UniProtKB-KW"/>
</dbReference>
<organism evidence="14 15">
    <name type="scientific">Xylanibacillus composti</name>
    <dbReference type="NCBI Taxonomy" id="1572762"/>
    <lineage>
        <taxon>Bacteria</taxon>
        <taxon>Bacillati</taxon>
        <taxon>Bacillota</taxon>
        <taxon>Bacilli</taxon>
        <taxon>Bacillales</taxon>
        <taxon>Paenibacillaceae</taxon>
        <taxon>Xylanibacillus</taxon>
    </lineage>
</organism>
<keyword evidence="5 12" id="KW-0812">Transmembrane</keyword>
<evidence type="ECO:0000256" key="1">
    <source>
        <dbReference type="ARBA" id="ARBA00001947"/>
    </source>
</evidence>
<dbReference type="EMBL" id="BOVK01000041">
    <property type="protein sequence ID" value="GIQ70169.1"/>
    <property type="molecule type" value="Genomic_DNA"/>
</dbReference>
<keyword evidence="4" id="KW-0645">Protease</keyword>
<keyword evidence="6" id="KW-0479">Metal-binding</keyword>
<dbReference type="InterPro" id="IPR008915">
    <property type="entry name" value="Peptidase_M50"/>
</dbReference>
<dbReference type="CDD" id="cd06161">
    <property type="entry name" value="S2P-M50_SpoIVFB"/>
    <property type="match status" value="1"/>
</dbReference>
<evidence type="ECO:0000256" key="8">
    <source>
        <dbReference type="ARBA" id="ARBA00022833"/>
    </source>
</evidence>
<dbReference type="Proteomes" id="UP000677918">
    <property type="component" value="Unassembled WGS sequence"/>
</dbReference>
<keyword evidence="9 12" id="KW-1133">Transmembrane helix</keyword>
<feature type="domain" description="Peptidase M50" evidence="13">
    <location>
        <begin position="36"/>
        <end position="105"/>
    </location>
</feature>
<dbReference type="AlphaFoldDB" id="A0A8J4H3G8"/>
<comment type="caution">
    <text evidence="14">The sequence shown here is derived from an EMBL/GenBank/DDBJ whole genome shotgun (WGS) entry which is preliminary data.</text>
</comment>
<evidence type="ECO:0000256" key="7">
    <source>
        <dbReference type="ARBA" id="ARBA00022801"/>
    </source>
</evidence>
<dbReference type="RefSeq" id="WP_213412935.1">
    <property type="nucleotide sequence ID" value="NZ_BOVK01000041.1"/>
</dbReference>
<reference evidence="14" key="1">
    <citation type="submission" date="2021-04" db="EMBL/GenBank/DDBJ databases">
        <title>Draft genome sequence of Xylanibacillus composti strain K13.</title>
        <authorList>
            <person name="Uke A."/>
            <person name="Chhe C."/>
            <person name="Baramee S."/>
            <person name="Kosugi A."/>
        </authorList>
    </citation>
    <scope>NUCLEOTIDE SEQUENCE</scope>
    <source>
        <strain evidence="14">K13</strain>
    </source>
</reference>
<comment type="cofactor">
    <cofactor evidence="1">
        <name>Zn(2+)</name>
        <dbReference type="ChEBI" id="CHEBI:29105"/>
    </cofactor>
</comment>
<gene>
    <name evidence="14" type="primary">spoIVFB</name>
    <name evidence="14" type="ORF">XYCOK13_29930</name>
</gene>
<keyword evidence="11 12" id="KW-0472">Membrane</keyword>
<proteinExistence type="inferred from homology"/>
<sequence>MIKGFGQKHLGFRFRIHPLFHFVLAFSVLTGAFVEIITLFVIVLAHEMGHVGMAKALGWQVQEVQLLPFGGVAIVEDKGAVPVLEELAVAAAGPLQHVWLIGFAWLMRECGWWSVEWSQYFIEANLMIGMFNLLPILPLDGGKIVQALISCYLSYYRALQATAWASLATSVLFLTGALSYSFAHNVHLNAIAIGLFLCYANWEHKRGLPYHFVRFLMKREQFDRASGMALPIIVHREQTVGEIVRMLMRDRQHLIYIADEHGGIRRIIREQALIRHYFNRNNGRSAVSSLFM</sequence>
<dbReference type="PANTHER" id="PTHR39188">
    <property type="entry name" value="MEMBRANE-ASSOCIATED ZINC METALLOPROTEASE M50B"/>
    <property type="match status" value="1"/>
</dbReference>
<feature type="domain" description="Peptidase M50" evidence="13">
    <location>
        <begin position="120"/>
        <end position="157"/>
    </location>
</feature>
<name>A0A8J4H3G8_9BACL</name>
<evidence type="ECO:0000256" key="4">
    <source>
        <dbReference type="ARBA" id="ARBA00022670"/>
    </source>
</evidence>
<keyword evidence="15" id="KW-1185">Reference proteome</keyword>
<accession>A0A8J4H3G8</accession>
<dbReference type="GO" id="GO:0006508">
    <property type="term" value="P:proteolysis"/>
    <property type="evidence" value="ECO:0007669"/>
    <property type="project" value="UniProtKB-KW"/>
</dbReference>
<evidence type="ECO:0000313" key="15">
    <source>
        <dbReference type="Proteomes" id="UP000677918"/>
    </source>
</evidence>
<evidence type="ECO:0000256" key="3">
    <source>
        <dbReference type="ARBA" id="ARBA00007931"/>
    </source>
</evidence>
<dbReference type="PANTHER" id="PTHR39188:SF3">
    <property type="entry name" value="STAGE IV SPORULATION PROTEIN FB"/>
    <property type="match status" value="1"/>
</dbReference>
<keyword evidence="10" id="KW-0482">Metalloprotease</keyword>
<evidence type="ECO:0000256" key="9">
    <source>
        <dbReference type="ARBA" id="ARBA00022989"/>
    </source>
</evidence>
<evidence type="ECO:0000259" key="13">
    <source>
        <dbReference type="Pfam" id="PF02163"/>
    </source>
</evidence>